<evidence type="ECO:0000256" key="1">
    <source>
        <dbReference type="ARBA" id="ARBA00004141"/>
    </source>
</evidence>
<dbReference type="RefSeq" id="XP_031400089.1">
    <property type="nucleotide sequence ID" value="XM_031544229.1"/>
</dbReference>
<keyword evidence="4" id="KW-0597">Phosphoprotein</keyword>
<keyword evidence="3" id="KW-0813">Transport</keyword>
<feature type="transmembrane region" description="Helical" evidence="10">
    <location>
        <begin position="493"/>
        <end position="514"/>
    </location>
</feature>
<evidence type="ECO:0000256" key="10">
    <source>
        <dbReference type="SAM" id="Phobius"/>
    </source>
</evidence>
<feature type="transmembrane region" description="Helical" evidence="10">
    <location>
        <begin position="456"/>
        <end position="481"/>
    </location>
</feature>
<dbReference type="Proteomes" id="UP000515151">
    <property type="component" value="Chromosome 6"/>
</dbReference>
<dbReference type="InterPro" id="IPR013525">
    <property type="entry name" value="ABC2_TM"/>
</dbReference>
<dbReference type="Pfam" id="PF00005">
    <property type="entry name" value="ABC_tran"/>
    <property type="match status" value="1"/>
</dbReference>
<comment type="similarity">
    <text evidence="2">Belongs to the ABC transporter superfamily. ABCG family. Eye pigment precursor importer (TC 3.A.1.204) subfamily.</text>
</comment>
<evidence type="ECO:0000256" key="7">
    <source>
        <dbReference type="ARBA" id="ARBA00022840"/>
    </source>
</evidence>
<sequence>MENVEGSGRGGLGPEANRDEEGSAAMYLVWEELSVILPNMGNGHSRKLLNGVTGFAEPGRLLAIMGPSGSGKSTLLDSLSGRLSANCIMTGNVLLNRKQRKLNSSGPAYVTQEDVLLGTLTVRETITYSAHLRLPASMTDEEINRSIEGVIDQMGLQDCADRLIGNWHLRGISGGERKRVSIALEILTRPILLFLDEPTSGLDSASAFFVVQTLRDIAHSGRTVISAVHQPSSEVFKLFDDLCLLSDGETVYFGRAETAVEFFAETGFPCPSRRNPSDHFLRCINTDFDTVTTYMGLYRASEIETLSDPLTNTMTATVKALLVKKYRSSKYASNLRVRIQEISKIEGLMLERIRGSQAKWWKQLLTLTSRSFVNMSRDIGYYWLRIVIYVVVSISVGTVFFDVGTSFNAIFARGSCGAFISGFMTFMSIGGFPSFIEEMKVFYRERVNRHYGIAVYTLANFISASPFLAMMSLASSAITYYMVKLRPGISHFLYVWLDLLASIAVVESSMMIIAALVPNFLMGVILGAGYIGIMMMTSGYFRFLPDLPKVFWRYPISYINYGAWALQGAYKNDMIGLEFDPLFPGDPKLKGEDILKDTLKIKVSYSKWWDVAAIAAILVSCRLLFFVILKFKERASPCFRALLTKRILRNLSKRPSFRKIPSFPSQRQHNLHPLSLQEGLDSPVP</sequence>
<dbReference type="GeneID" id="116210361"/>
<dbReference type="PANTHER" id="PTHR48042">
    <property type="entry name" value="ABC TRANSPORTER G FAMILY MEMBER 11"/>
    <property type="match status" value="1"/>
</dbReference>
<dbReference type="SMART" id="SM00382">
    <property type="entry name" value="AAA"/>
    <property type="match status" value="1"/>
</dbReference>
<feature type="transmembrane region" description="Helical" evidence="10">
    <location>
        <begin position="382"/>
        <end position="404"/>
    </location>
</feature>
<evidence type="ECO:0000256" key="2">
    <source>
        <dbReference type="ARBA" id="ARBA00005814"/>
    </source>
</evidence>
<dbReference type="GO" id="GO:0016887">
    <property type="term" value="F:ATP hydrolysis activity"/>
    <property type="evidence" value="ECO:0007669"/>
    <property type="project" value="InterPro"/>
</dbReference>
<dbReference type="PROSITE" id="PS00211">
    <property type="entry name" value="ABC_TRANSPORTER_1"/>
    <property type="match status" value="1"/>
</dbReference>
<keyword evidence="7" id="KW-0067">ATP-binding</keyword>
<dbReference type="InterPro" id="IPR003439">
    <property type="entry name" value="ABC_transporter-like_ATP-bd"/>
</dbReference>
<proteinExistence type="inferred from homology"/>
<dbReference type="Pfam" id="PF01061">
    <property type="entry name" value="ABC2_membrane"/>
    <property type="match status" value="1"/>
</dbReference>
<evidence type="ECO:0000256" key="6">
    <source>
        <dbReference type="ARBA" id="ARBA00022741"/>
    </source>
</evidence>
<reference evidence="12" key="1">
    <citation type="journal article" date="2020" name="Plant Biotechnol. J.">
        <title>The pomegranate (Punica granatum L.) draft genome dissects genetic divergence between soft- and hard-seeded cultivars.</title>
        <authorList>
            <person name="Luo X."/>
            <person name="Li H."/>
            <person name="Wu Z."/>
            <person name="Yao W."/>
            <person name="Zhao P."/>
            <person name="Cao D."/>
            <person name="Yu H."/>
            <person name="Li K."/>
            <person name="Poudel K."/>
            <person name="Zhao D."/>
            <person name="Zhang F."/>
            <person name="Xia X."/>
            <person name="Chen L."/>
            <person name="Wang Q."/>
            <person name="Jing D."/>
            <person name="Cao S."/>
        </authorList>
    </citation>
    <scope>NUCLEOTIDE SEQUENCE [LARGE SCALE GENOMIC DNA]</scope>
    <source>
        <strain evidence="12">cv. Tunisia</strain>
    </source>
</reference>
<dbReference type="PANTHER" id="PTHR48042:SF15">
    <property type="entry name" value="ABC TRANSPORTER G FAMILY MEMBER 13"/>
    <property type="match status" value="1"/>
</dbReference>
<evidence type="ECO:0000256" key="5">
    <source>
        <dbReference type="ARBA" id="ARBA00022692"/>
    </source>
</evidence>
<dbReference type="GO" id="GO:0009651">
    <property type="term" value="P:response to salt stress"/>
    <property type="evidence" value="ECO:0007669"/>
    <property type="project" value="UniProtKB-ARBA"/>
</dbReference>
<keyword evidence="5 10" id="KW-0812">Transmembrane</keyword>
<feature type="domain" description="ABC transporter" evidence="11">
    <location>
        <begin position="28"/>
        <end position="272"/>
    </location>
</feature>
<keyword evidence="6" id="KW-0547">Nucleotide-binding</keyword>
<dbReference type="CDD" id="cd03213">
    <property type="entry name" value="ABCG_EPDR"/>
    <property type="match status" value="1"/>
</dbReference>
<dbReference type="InterPro" id="IPR027417">
    <property type="entry name" value="P-loop_NTPase"/>
</dbReference>
<dbReference type="Pfam" id="PF19055">
    <property type="entry name" value="ABC2_membrane_7"/>
    <property type="match status" value="1"/>
</dbReference>
<dbReference type="InterPro" id="IPR043926">
    <property type="entry name" value="ABCG_dom"/>
</dbReference>
<evidence type="ECO:0000256" key="9">
    <source>
        <dbReference type="ARBA" id="ARBA00023136"/>
    </source>
</evidence>
<dbReference type="Gene3D" id="3.40.50.300">
    <property type="entry name" value="P-loop containing nucleotide triphosphate hydrolases"/>
    <property type="match status" value="1"/>
</dbReference>
<dbReference type="OrthoDB" id="66620at2759"/>
<feature type="transmembrane region" description="Helical" evidence="10">
    <location>
        <begin position="520"/>
        <end position="543"/>
    </location>
</feature>
<evidence type="ECO:0000313" key="13">
    <source>
        <dbReference type="RefSeq" id="XP_031400089.1"/>
    </source>
</evidence>
<accession>A0A6P8E0K8</accession>
<feature type="transmembrane region" description="Helical" evidence="10">
    <location>
        <begin position="608"/>
        <end position="629"/>
    </location>
</feature>
<evidence type="ECO:0000256" key="8">
    <source>
        <dbReference type="ARBA" id="ARBA00022989"/>
    </source>
</evidence>
<dbReference type="FunFam" id="3.40.50.300:FF:000504">
    <property type="entry name" value="ABC transporter G family member 11"/>
    <property type="match status" value="1"/>
</dbReference>
<dbReference type="GO" id="GO:0140359">
    <property type="term" value="F:ABC-type transporter activity"/>
    <property type="evidence" value="ECO:0007669"/>
    <property type="project" value="InterPro"/>
</dbReference>
<gene>
    <name evidence="13" type="primary">LOC116210361</name>
</gene>
<protein>
    <submittedName>
        <fullName evidence="13">ABC transporter G family member 15-like</fullName>
    </submittedName>
</protein>
<dbReference type="InterPro" id="IPR003593">
    <property type="entry name" value="AAA+_ATPase"/>
</dbReference>
<dbReference type="SUPFAM" id="SSF52540">
    <property type="entry name" value="P-loop containing nucleoside triphosphate hydrolases"/>
    <property type="match status" value="1"/>
</dbReference>
<comment type="subcellular location">
    <subcellularLocation>
        <location evidence="1">Membrane</location>
        <topology evidence="1">Multi-pass membrane protein</topology>
    </subcellularLocation>
</comment>
<keyword evidence="9 10" id="KW-0472">Membrane</keyword>
<dbReference type="GO" id="GO:0016020">
    <property type="term" value="C:membrane"/>
    <property type="evidence" value="ECO:0007669"/>
    <property type="project" value="UniProtKB-SubCell"/>
</dbReference>
<reference evidence="13" key="2">
    <citation type="submission" date="2025-08" db="UniProtKB">
        <authorList>
            <consortium name="RefSeq"/>
        </authorList>
    </citation>
    <scope>IDENTIFICATION</scope>
    <source>
        <tissue evidence="13">Leaf</tissue>
    </source>
</reference>
<dbReference type="InterPro" id="IPR052215">
    <property type="entry name" value="Plant_ABCG"/>
</dbReference>
<evidence type="ECO:0000259" key="11">
    <source>
        <dbReference type="PROSITE" id="PS50893"/>
    </source>
</evidence>
<dbReference type="InterPro" id="IPR017871">
    <property type="entry name" value="ABC_transporter-like_CS"/>
</dbReference>
<dbReference type="GO" id="GO:0005524">
    <property type="term" value="F:ATP binding"/>
    <property type="evidence" value="ECO:0007669"/>
    <property type="project" value="UniProtKB-KW"/>
</dbReference>
<feature type="transmembrane region" description="Helical" evidence="10">
    <location>
        <begin position="416"/>
        <end position="436"/>
    </location>
</feature>
<evidence type="ECO:0000256" key="4">
    <source>
        <dbReference type="ARBA" id="ARBA00022553"/>
    </source>
</evidence>
<dbReference type="PROSITE" id="PS50893">
    <property type="entry name" value="ABC_TRANSPORTER_2"/>
    <property type="match status" value="1"/>
</dbReference>
<keyword evidence="12" id="KW-1185">Reference proteome</keyword>
<evidence type="ECO:0000256" key="3">
    <source>
        <dbReference type="ARBA" id="ARBA00022448"/>
    </source>
</evidence>
<name>A0A6P8E0K8_PUNGR</name>
<dbReference type="AlphaFoldDB" id="A0A6P8E0K8"/>
<keyword evidence="8 10" id="KW-1133">Transmembrane helix</keyword>
<evidence type="ECO:0000313" key="12">
    <source>
        <dbReference type="Proteomes" id="UP000515151"/>
    </source>
</evidence>
<organism evidence="12 13">
    <name type="scientific">Punica granatum</name>
    <name type="common">Pomegranate</name>
    <dbReference type="NCBI Taxonomy" id="22663"/>
    <lineage>
        <taxon>Eukaryota</taxon>
        <taxon>Viridiplantae</taxon>
        <taxon>Streptophyta</taxon>
        <taxon>Embryophyta</taxon>
        <taxon>Tracheophyta</taxon>
        <taxon>Spermatophyta</taxon>
        <taxon>Magnoliopsida</taxon>
        <taxon>eudicotyledons</taxon>
        <taxon>Gunneridae</taxon>
        <taxon>Pentapetalae</taxon>
        <taxon>rosids</taxon>
        <taxon>malvids</taxon>
        <taxon>Myrtales</taxon>
        <taxon>Lythraceae</taxon>
        <taxon>Punica</taxon>
    </lineage>
</organism>